<dbReference type="SMART" id="SM00283">
    <property type="entry name" value="MA"/>
    <property type="match status" value="1"/>
</dbReference>
<accession>A0A8J8B081</accession>
<evidence type="ECO:0000256" key="1">
    <source>
        <dbReference type="ARBA" id="ARBA00023224"/>
    </source>
</evidence>
<dbReference type="SUPFAM" id="SSF103190">
    <property type="entry name" value="Sensory domain-like"/>
    <property type="match status" value="1"/>
</dbReference>
<gene>
    <name evidence="5" type="ORF">KCX82_05460</name>
</gene>
<dbReference type="SUPFAM" id="SSF58104">
    <property type="entry name" value="Methyl-accepting chemotaxis protein (MCP) signaling domain"/>
    <property type="match status" value="1"/>
</dbReference>
<evidence type="ECO:0000313" key="5">
    <source>
        <dbReference type="EMBL" id="MBR0597308.1"/>
    </source>
</evidence>
<dbReference type="Proteomes" id="UP000675664">
    <property type="component" value="Unassembled WGS sequence"/>
</dbReference>
<reference evidence="5" key="1">
    <citation type="submission" date="2021-04" db="EMBL/GenBank/DDBJ databases">
        <title>Sinoanaerobacter chloroacetimidivorans sp. nov., an obligate anaerobic bacterium isolated from anaerobic sludge.</title>
        <authorList>
            <person name="Bao Y."/>
        </authorList>
    </citation>
    <scope>NUCLEOTIDE SEQUENCE</scope>
    <source>
        <strain evidence="5">BAD-6</strain>
    </source>
</reference>
<dbReference type="PRINTS" id="PR00260">
    <property type="entry name" value="CHEMTRNSDUCR"/>
</dbReference>
<dbReference type="GO" id="GO:0007165">
    <property type="term" value="P:signal transduction"/>
    <property type="evidence" value="ECO:0007669"/>
    <property type="project" value="UniProtKB-KW"/>
</dbReference>
<dbReference type="Gene3D" id="1.10.287.950">
    <property type="entry name" value="Methyl-accepting chemotaxis protein"/>
    <property type="match status" value="1"/>
</dbReference>
<keyword evidence="1 3" id="KW-0807">Transducer</keyword>
<dbReference type="PANTHER" id="PTHR32089">
    <property type="entry name" value="METHYL-ACCEPTING CHEMOTAXIS PROTEIN MCPB"/>
    <property type="match status" value="1"/>
</dbReference>
<evidence type="ECO:0000313" key="6">
    <source>
        <dbReference type="Proteomes" id="UP000675664"/>
    </source>
</evidence>
<reference evidence="5" key="2">
    <citation type="submission" date="2021-04" db="EMBL/GenBank/DDBJ databases">
        <authorList>
            <person name="Liu J."/>
        </authorList>
    </citation>
    <scope>NUCLEOTIDE SEQUENCE</scope>
    <source>
        <strain evidence="5">BAD-6</strain>
    </source>
</reference>
<keyword evidence="6" id="KW-1185">Reference proteome</keyword>
<feature type="domain" description="Methyl-accepting transducer" evidence="4">
    <location>
        <begin position="152"/>
        <end position="274"/>
    </location>
</feature>
<dbReference type="GO" id="GO:0004888">
    <property type="term" value="F:transmembrane signaling receptor activity"/>
    <property type="evidence" value="ECO:0007669"/>
    <property type="project" value="InterPro"/>
</dbReference>
<dbReference type="AlphaFoldDB" id="A0A8J8B081"/>
<proteinExistence type="inferred from homology"/>
<dbReference type="InterPro" id="IPR029151">
    <property type="entry name" value="Sensor-like_sf"/>
</dbReference>
<dbReference type="InterPro" id="IPR004089">
    <property type="entry name" value="MCPsignal_dom"/>
</dbReference>
<comment type="similarity">
    <text evidence="2">Belongs to the methyl-accepting chemotaxis (MCP) protein family.</text>
</comment>
<dbReference type="InterPro" id="IPR004090">
    <property type="entry name" value="Chemotax_Me-accpt_rcpt"/>
</dbReference>
<dbReference type="GO" id="GO:0006935">
    <property type="term" value="P:chemotaxis"/>
    <property type="evidence" value="ECO:0007669"/>
    <property type="project" value="InterPro"/>
</dbReference>
<name>A0A8J8B081_9FIRM</name>
<evidence type="ECO:0000259" key="4">
    <source>
        <dbReference type="PROSITE" id="PS50111"/>
    </source>
</evidence>
<dbReference type="RefSeq" id="WP_227017446.1">
    <property type="nucleotide sequence ID" value="NZ_JAGSND010000003.1"/>
</dbReference>
<protein>
    <recommendedName>
        <fullName evidence="4">Methyl-accepting transducer domain-containing protein</fullName>
    </recommendedName>
</protein>
<dbReference type="EMBL" id="JAGSND010000003">
    <property type="protein sequence ID" value="MBR0597308.1"/>
    <property type="molecule type" value="Genomic_DNA"/>
</dbReference>
<evidence type="ECO:0000256" key="3">
    <source>
        <dbReference type="PROSITE-ProRule" id="PRU00284"/>
    </source>
</evidence>
<dbReference type="PANTHER" id="PTHR32089:SF112">
    <property type="entry name" value="LYSOZYME-LIKE PROTEIN-RELATED"/>
    <property type="match status" value="1"/>
</dbReference>
<dbReference type="Pfam" id="PF00015">
    <property type="entry name" value="MCPsignal"/>
    <property type="match status" value="1"/>
</dbReference>
<evidence type="ECO:0000256" key="2">
    <source>
        <dbReference type="ARBA" id="ARBA00029447"/>
    </source>
</evidence>
<dbReference type="GO" id="GO:0016020">
    <property type="term" value="C:membrane"/>
    <property type="evidence" value="ECO:0007669"/>
    <property type="project" value="InterPro"/>
</dbReference>
<comment type="caution">
    <text evidence="5">The sequence shown here is derived from an EMBL/GenBank/DDBJ whole genome shotgun (WGS) entry which is preliminary data.</text>
</comment>
<dbReference type="PROSITE" id="PS50111">
    <property type="entry name" value="CHEMOTAXIS_TRANSDUC_2"/>
    <property type="match status" value="1"/>
</dbReference>
<sequence length="274" mass="30364">MLIGKELMDHFLAVGPYLKEIFGRDIVVWVSDTEKVLGYFEGDHFHVDDGTVYLADDDPMRIAMEKRKTIHTNIPEEMFGVPFKEVDSPVFDSNHHVIGCVTVGISLDQETKVVGVANSINETVGNIVNSMKQISVSAEDIRNSEKVLRDNINEISKLTKEINKVLSFTKGITTQTNLLGFNAAIEAVRAGQYGLGFNVVADEIRKLSIESMKTAGSIESLIIQIEHANRITLDNSESACDATEEQVTATEEVEAKIFELKSISEKLMDIAKEL</sequence>
<organism evidence="5 6">
    <name type="scientific">Sinanaerobacter chloroacetimidivorans</name>
    <dbReference type="NCBI Taxonomy" id="2818044"/>
    <lineage>
        <taxon>Bacteria</taxon>
        <taxon>Bacillati</taxon>
        <taxon>Bacillota</taxon>
        <taxon>Clostridia</taxon>
        <taxon>Peptostreptococcales</taxon>
        <taxon>Anaerovoracaceae</taxon>
        <taxon>Sinanaerobacter</taxon>
    </lineage>
</organism>